<evidence type="ECO:0000313" key="5">
    <source>
        <dbReference type="EMBL" id="AEF98446.1"/>
    </source>
</evidence>
<dbReference type="PANTHER" id="PTHR45640:SF26">
    <property type="entry name" value="RE23625P"/>
    <property type="match status" value="1"/>
</dbReference>
<protein>
    <submittedName>
        <fullName evidence="5">Heat shock protein 23</fullName>
    </submittedName>
</protein>
<keyword evidence="5" id="KW-0346">Stress response</keyword>
<dbReference type="GO" id="GO:0051082">
    <property type="term" value="F:unfolded protein binding"/>
    <property type="evidence" value="ECO:0007669"/>
    <property type="project" value="TreeGrafter"/>
</dbReference>
<dbReference type="EMBL" id="JF794060">
    <property type="protein sequence ID" value="AEF98446.1"/>
    <property type="molecule type" value="mRNA"/>
</dbReference>
<evidence type="ECO:0000256" key="1">
    <source>
        <dbReference type="PROSITE-ProRule" id="PRU00285"/>
    </source>
</evidence>
<dbReference type="SUPFAM" id="SSF49764">
    <property type="entry name" value="HSP20-like chaperones"/>
    <property type="match status" value="1"/>
</dbReference>
<dbReference type="InterPro" id="IPR001436">
    <property type="entry name" value="Alpha-crystallin/sHSP_animal"/>
</dbReference>
<feature type="domain" description="SHSP" evidence="4">
    <location>
        <begin position="65"/>
        <end position="173"/>
    </location>
</feature>
<dbReference type="Pfam" id="PF00011">
    <property type="entry name" value="HSP20"/>
    <property type="match status" value="1"/>
</dbReference>
<dbReference type="Gene3D" id="2.60.40.790">
    <property type="match status" value="1"/>
</dbReference>
<dbReference type="PRINTS" id="PR00299">
    <property type="entry name" value="ACRYSTALLIN"/>
</dbReference>
<sequence length="199" mass="23054">MSWKIVPLHFGPFDFHERQRSMFDDWLGLLDDDWREMERDAARLRFDRELDRARKEMHQMETGVPHELDIPQPFVVDAEGNQKMSLRFDCRGFKPEEINVKTIDDVTLQVHAKHESESPGSKVYREFTRTFKLPPEVHSDELKSLLTQDGVLQIEAPVHVAVEAPKEILIPIERMHSTDKSGKECGEGCRDGSGDKEDK</sequence>
<dbReference type="PANTHER" id="PTHR45640">
    <property type="entry name" value="HEAT SHOCK PROTEIN HSP-12.2-RELATED"/>
    <property type="match status" value="1"/>
</dbReference>
<feature type="region of interest" description="Disordered" evidence="3">
    <location>
        <begin position="175"/>
        <end position="199"/>
    </location>
</feature>
<dbReference type="AlphaFoldDB" id="M9MTF0"/>
<dbReference type="GO" id="GO:0005634">
    <property type="term" value="C:nucleus"/>
    <property type="evidence" value="ECO:0007669"/>
    <property type="project" value="TreeGrafter"/>
</dbReference>
<evidence type="ECO:0000256" key="2">
    <source>
        <dbReference type="RuleBase" id="RU003616"/>
    </source>
</evidence>
<dbReference type="GO" id="GO:0005737">
    <property type="term" value="C:cytoplasm"/>
    <property type="evidence" value="ECO:0007669"/>
    <property type="project" value="TreeGrafter"/>
</dbReference>
<reference evidence="5" key="1">
    <citation type="submission" date="2011-04" db="EMBL/GenBank/DDBJ databases">
        <title>Cloning and sequence analysis of Sc-sHSP from Sinonovacula constricta.</title>
        <authorList>
            <person name="Li J."/>
            <person name="Feng B."/>
            <person name="Niu D."/>
        </authorList>
    </citation>
    <scope>NUCLEOTIDE SEQUENCE</scope>
</reference>
<dbReference type="InterPro" id="IPR002068">
    <property type="entry name" value="A-crystallin/Hsp20_dom"/>
</dbReference>
<dbReference type="PROSITE" id="PS01031">
    <property type="entry name" value="SHSP"/>
    <property type="match status" value="1"/>
</dbReference>
<dbReference type="CDD" id="cd06526">
    <property type="entry name" value="metazoan_ACD"/>
    <property type="match status" value="1"/>
</dbReference>
<dbReference type="GO" id="GO:0042026">
    <property type="term" value="P:protein refolding"/>
    <property type="evidence" value="ECO:0007669"/>
    <property type="project" value="TreeGrafter"/>
</dbReference>
<dbReference type="GO" id="GO:0009408">
    <property type="term" value="P:response to heat"/>
    <property type="evidence" value="ECO:0007669"/>
    <property type="project" value="TreeGrafter"/>
</dbReference>
<accession>M9MTF0</accession>
<dbReference type="InterPro" id="IPR008978">
    <property type="entry name" value="HSP20-like_chaperone"/>
</dbReference>
<comment type="similarity">
    <text evidence="1 2">Belongs to the small heat shock protein (HSP20) family.</text>
</comment>
<evidence type="ECO:0000259" key="4">
    <source>
        <dbReference type="PROSITE" id="PS01031"/>
    </source>
</evidence>
<evidence type="ECO:0000256" key="3">
    <source>
        <dbReference type="SAM" id="MobiDB-lite"/>
    </source>
</evidence>
<organism evidence="5">
    <name type="scientific">Sinonovacula constricta</name>
    <name type="common">Razor clam</name>
    <dbReference type="NCBI Taxonomy" id="98310"/>
    <lineage>
        <taxon>Eukaryota</taxon>
        <taxon>Metazoa</taxon>
        <taxon>Spiralia</taxon>
        <taxon>Lophotrochozoa</taxon>
        <taxon>Mollusca</taxon>
        <taxon>Bivalvia</taxon>
        <taxon>Autobranchia</taxon>
        <taxon>Heteroconchia</taxon>
        <taxon>Euheterodonta</taxon>
        <taxon>Imparidentia</taxon>
        <taxon>Neoheterodontei</taxon>
        <taxon>Cardiida</taxon>
        <taxon>Tellinoidea</taxon>
        <taxon>Solecurtidae</taxon>
        <taxon>Sinonovacula</taxon>
    </lineage>
</organism>
<name>M9MTF0_SINCO</name>
<proteinExistence type="evidence at transcript level"/>